<feature type="region of interest" description="Disordered" evidence="1">
    <location>
        <begin position="64"/>
        <end position="89"/>
    </location>
</feature>
<accession>A0A285B677</accession>
<name>A0A285B677_9ENTR</name>
<evidence type="ECO:0000313" key="3">
    <source>
        <dbReference type="Proteomes" id="UP000220639"/>
    </source>
</evidence>
<evidence type="ECO:0000313" key="2">
    <source>
        <dbReference type="EMBL" id="SNU36484.1"/>
    </source>
</evidence>
<feature type="region of interest" description="Disordered" evidence="1">
    <location>
        <begin position="24"/>
        <end position="52"/>
    </location>
</feature>
<organism evidence="2 3">
    <name type="scientific">Klebsiella grimontii</name>
    <dbReference type="NCBI Taxonomy" id="2058152"/>
    <lineage>
        <taxon>Bacteria</taxon>
        <taxon>Pseudomonadati</taxon>
        <taxon>Pseudomonadota</taxon>
        <taxon>Gammaproteobacteria</taxon>
        <taxon>Enterobacterales</taxon>
        <taxon>Enterobacteriaceae</taxon>
        <taxon>Klebsiella/Raoultella group</taxon>
        <taxon>Klebsiella</taxon>
    </lineage>
</organism>
<reference evidence="3" key="1">
    <citation type="submission" date="2017-08" db="EMBL/GenBank/DDBJ databases">
        <authorList>
            <person name="Brisse S."/>
        </authorList>
    </citation>
    <scope>NUCLEOTIDE SEQUENCE [LARGE SCALE GENOMIC DNA]</scope>
    <source>
        <strain evidence="3">06D021</strain>
    </source>
</reference>
<sequence length="89" mass="9700">MTVNGLCLLCLRPSLERSRSLTRVNFNQNLNSPQGSSPENQGSRNNKSLQAGSVLPSGAYLQRLHHSDGSSSQGELNISDLDGWDKMID</sequence>
<protein>
    <submittedName>
        <fullName evidence="2">Uncharacterized protein</fullName>
    </submittedName>
</protein>
<evidence type="ECO:0000256" key="1">
    <source>
        <dbReference type="SAM" id="MobiDB-lite"/>
    </source>
</evidence>
<gene>
    <name evidence="2" type="ORF">KOSB73_280073</name>
</gene>
<proteinExistence type="predicted"/>
<dbReference type="EMBL" id="FZTC01000021">
    <property type="protein sequence ID" value="SNU36484.1"/>
    <property type="molecule type" value="Genomic_DNA"/>
</dbReference>
<feature type="compositionally biased region" description="Polar residues" evidence="1">
    <location>
        <begin position="24"/>
        <end position="51"/>
    </location>
</feature>
<dbReference type="Proteomes" id="UP000220639">
    <property type="component" value="Unassembled WGS sequence"/>
</dbReference>
<dbReference type="AlphaFoldDB" id="A0A285B677"/>